<feature type="compositionally biased region" description="Polar residues" evidence="1">
    <location>
        <begin position="65"/>
        <end position="82"/>
    </location>
</feature>
<feature type="region of interest" description="Disordered" evidence="1">
    <location>
        <begin position="516"/>
        <end position="537"/>
    </location>
</feature>
<accession>A0A229VXF0</accession>
<organism evidence="5 6">
    <name type="scientific">Bifidobacterium vansinderenii</name>
    <dbReference type="NCBI Taxonomy" id="1984871"/>
    <lineage>
        <taxon>Bacteria</taxon>
        <taxon>Bacillati</taxon>
        <taxon>Actinomycetota</taxon>
        <taxon>Actinomycetes</taxon>
        <taxon>Bifidobacteriales</taxon>
        <taxon>Bifidobacteriaceae</taxon>
        <taxon>Bifidobacterium</taxon>
    </lineage>
</organism>
<feature type="transmembrane region" description="Helical" evidence="2">
    <location>
        <begin position="929"/>
        <end position="948"/>
    </location>
</feature>
<protein>
    <submittedName>
        <fullName evidence="5">Cell surface protein</fullName>
    </submittedName>
</protein>
<feature type="domain" description="CNA-B" evidence="4">
    <location>
        <begin position="667"/>
        <end position="766"/>
    </location>
</feature>
<feature type="compositionally biased region" description="Low complexity" evidence="1">
    <location>
        <begin position="109"/>
        <end position="124"/>
    </location>
</feature>
<dbReference type="CDD" id="cd00222">
    <property type="entry name" value="CollagenBindB"/>
    <property type="match status" value="1"/>
</dbReference>
<dbReference type="EMBL" id="NEWD01000018">
    <property type="protein sequence ID" value="OXN00301.1"/>
    <property type="molecule type" value="Genomic_DNA"/>
</dbReference>
<dbReference type="InterPro" id="IPR022464">
    <property type="entry name" value="Strep_pil_isopept_link"/>
</dbReference>
<feature type="compositionally biased region" description="Polar residues" evidence="1">
    <location>
        <begin position="524"/>
        <end position="537"/>
    </location>
</feature>
<proteinExistence type="predicted"/>
<evidence type="ECO:0000256" key="1">
    <source>
        <dbReference type="SAM" id="MobiDB-lite"/>
    </source>
</evidence>
<dbReference type="RefSeq" id="WP_158214157.1">
    <property type="nucleotide sequence ID" value="NZ_NEWD01000018.1"/>
</dbReference>
<feature type="compositionally biased region" description="Low complexity" evidence="1">
    <location>
        <begin position="83"/>
        <end position="101"/>
    </location>
</feature>
<comment type="caution">
    <text evidence="5">The sequence shown here is derived from an EMBL/GenBank/DDBJ whole genome shotgun (WGS) entry which is preliminary data.</text>
</comment>
<evidence type="ECO:0000259" key="4">
    <source>
        <dbReference type="Pfam" id="PF05738"/>
    </source>
</evidence>
<dbReference type="NCBIfam" id="TIGR03786">
    <property type="entry name" value="strep_pil_rpt"/>
    <property type="match status" value="1"/>
</dbReference>
<feature type="compositionally biased region" description="Low complexity" evidence="1">
    <location>
        <begin position="43"/>
        <end position="61"/>
    </location>
</feature>
<gene>
    <name evidence="5" type="ORF">Tam10B_1404</name>
</gene>
<name>A0A229VXF0_9BIFI</name>
<dbReference type="AlphaFoldDB" id="A0A229VXF0"/>
<keyword evidence="3" id="KW-0732">Signal</keyword>
<feature type="region of interest" description="Disordered" evidence="1">
    <location>
        <begin position="43"/>
        <end position="124"/>
    </location>
</feature>
<keyword evidence="2" id="KW-0812">Transmembrane</keyword>
<dbReference type="Gene3D" id="2.60.40.3050">
    <property type="match status" value="1"/>
</dbReference>
<feature type="chain" id="PRO_5013234743" evidence="3">
    <location>
        <begin position="42"/>
        <end position="954"/>
    </location>
</feature>
<sequence length="954" mass="101609">MTRMKKNEKPGRVGGIGARLVAVASAAAMFLAVAVSGTAIAATTESPSPTTTQTQAAQSDQKTSDANSTSTPDATKSSTPTQTETSKSGKSTTDSATSDSKVVSKDKQAAATPAPAAVAAAPQARSISGITAEAWTSNQHHEDSDVYLSGGTEGLNRVNGMAVQDLAYTKNGYTFWKASLKGSDGYQDYGDKQDTTAGNNQSNTGATVTRIRYQSESLQFLINGNWVTPNNSYDSDLQLVFYYLQDQQVGDYATFHMSDWFVGDFNASDYSTGSNSLWTSKAVIAEVVDADTNQQLAKSDTMYYYNTHAGVNNITASEQNLGEYEILYVAKYKASNQNSQRSWTSTNKSGDPLETYTVNDMKTGMETHWNKNASSPNSSSDPYHVIFTIYVHKTAQVSLVKHLDGNDTSEYQNQNFTFSAKVTLPEGSKSTLRTSYPAQGLAVGSSVSMVVDADGKTGTITGIQAKPDQPVTIKGLPNGAKVVFTETGTPGNDPSVFTTAYVNDKTNKIDGSATAYPAKGTGNEAPQTVTTTNTVSSGEGKMTVTKTFHVKNLTWQERSDLADAFQITSTDNKIPALTTRNASTVTEGGLTADDADTVTYTWNMSRLETGKVTLTEQNYQAGSKNVTTSATSATNGSAFKPSVDATITKDTQSVTFVNEYGTTPIDVKITKQWSAEIANDQKKPVKVKLNWKGTEKNASGTQGEYTLNADGKWTTTIKNLPNHTADYGDITYSVEETSVDGKTPTEAGFKVDVTGDQTKGFTVTNSPASIKLAANDFVQVKKKLAGRTWNDLPADGSFQFELKASDSAPLPKDAKGKDVSSIAISAADKDSDNLSKAKTFGDITYTSIGTYTYTLTEKQQGKIPGFSYSDAVFTVTVKVDSLTANGVVVTVAKTSGSNGEVSEDNVAIFTNAYVAVSQLPLTGGTTGRAWLVAGGVLLAMAGASYAVWRKRQMA</sequence>
<dbReference type="Proteomes" id="UP000215433">
    <property type="component" value="Unassembled WGS sequence"/>
</dbReference>
<keyword evidence="2" id="KW-0472">Membrane</keyword>
<evidence type="ECO:0000313" key="5">
    <source>
        <dbReference type="EMBL" id="OXN00301.1"/>
    </source>
</evidence>
<feature type="signal peptide" evidence="3">
    <location>
        <begin position="1"/>
        <end position="41"/>
    </location>
</feature>
<dbReference type="OrthoDB" id="3239397at2"/>
<keyword evidence="6" id="KW-1185">Reference proteome</keyword>
<dbReference type="SUPFAM" id="SSF49478">
    <property type="entry name" value="Cna protein B-type domain"/>
    <property type="match status" value="1"/>
</dbReference>
<evidence type="ECO:0000313" key="6">
    <source>
        <dbReference type="Proteomes" id="UP000215433"/>
    </source>
</evidence>
<dbReference type="Pfam" id="PF05738">
    <property type="entry name" value="Cna_B"/>
    <property type="match status" value="1"/>
</dbReference>
<dbReference type="Gene3D" id="2.60.40.1140">
    <property type="entry name" value="Collagen-binding surface protein Cna, B-type domain"/>
    <property type="match status" value="2"/>
</dbReference>
<keyword evidence="2" id="KW-1133">Transmembrane helix</keyword>
<dbReference type="InterPro" id="IPR038174">
    <property type="entry name" value="Strep_pil_link_sf"/>
</dbReference>
<dbReference type="InterPro" id="IPR008454">
    <property type="entry name" value="Collagen-bd_Cna-like_B-typ_dom"/>
</dbReference>
<dbReference type="NCBIfam" id="TIGR01167">
    <property type="entry name" value="LPXTG_anchor"/>
    <property type="match status" value="1"/>
</dbReference>
<reference evidence="5 6" key="1">
    <citation type="submission" date="2017-05" db="EMBL/GenBank/DDBJ databases">
        <title>Bifidobacterium vansinderenii sp. nov.</title>
        <authorList>
            <person name="Lugli G.A."/>
            <person name="Duranti S."/>
            <person name="Mangifesta M."/>
        </authorList>
    </citation>
    <scope>NUCLEOTIDE SEQUENCE [LARGE SCALE GENOMIC DNA]</scope>
    <source>
        <strain evidence="5 6">Tam10B</strain>
    </source>
</reference>
<evidence type="ECO:0000256" key="3">
    <source>
        <dbReference type="SAM" id="SignalP"/>
    </source>
</evidence>
<evidence type="ECO:0000256" key="2">
    <source>
        <dbReference type="SAM" id="Phobius"/>
    </source>
</evidence>